<proteinExistence type="inferred from homology"/>
<feature type="domain" description="DprA winged helix" evidence="3">
    <location>
        <begin position="331"/>
        <end position="389"/>
    </location>
</feature>
<dbReference type="GO" id="GO:0009294">
    <property type="term" value="P:DNA-mediated transformation"/>
    <property type="evidence" value="ECO:0007669"/>
    <property type="project" value="InterPro"/>
</dbReference>
<accession>A0A239MAC7</accession>
<dbReference type="InterPro" id="IPR003488">
    <property type="entry name" value="DprA"/>
</dbReference>
<organism evidence="4 5">
    <name type="scientific">Granulicella rosea</name>
    <dbReference type="NCBI Taxonomy" id="474952"/>
    <lineage>
        <taxon>Bacteria</taxon>
        <taxon>Pseudomonadati</taxon>
        <taxon>Acidobacteriota</taxon>
        <taxon>Terriglobia</taxon>
        <taxon>Terriglobales</taxon>
        <taxon>Acidobacteriaceae</taxon>
        <taxon>Granulicella</taxon>
    </lineage>
</organism>
<dbReference type="EMBL" id="FZOU01000011">
    <property type="protein sequence ID" value="SNT39591.1"/>
    <property type="molecule type" value="Genomic_DNA"/>
</dbReference>
<evidence type="ECO:0000256" key="1">
    <source>
        <dbReference type="ARBA" id="ARBA00006525"/>
    </source>
</evidence>
<dbReference type="Pfam" id="PF17782">
    <property type="entry name" value="WHD_DprA"/>
    <property type="match status" value="1"/>
</dbReference>
<dbReference type="NCBIfam" id="TIGR00732">
    <property type="entry name" value="dprA"/>
    <property type="match status" value="1"/>
</dbReference>
<dbReference type="SUPFAM" id="SSF102405">
    <property type="entry name" value="MCP/YpsA-like"/>
    <property type="match status" value="1"/>
</dbReference>
<dbReference type="PANTHER" id="PTHR43022">
    <property type="entry name" value="PROTEIN SMF"/>
    <property type="match status" value="1"/>
</dbReference>
<name>A0A239MAC7_9BACT</name>
<dbReference type="InterPro" id="IPR041614">
    <property type="entry name" value="DprA_WH"/>
</dbReference>
<dbReference type="AlphaFoldDB" id="A0A239MAC7"/>
<reference evidence="4 5" key="1">
    <citation type="submission" date="2017-06" db="EMBL/GenBank/DDBJ databases">
        <authorList>
            <person name="Kim H.J."/>
            <person name="Triplett B.A."/>
        </authorList>
    </citation>
    <scope>NUCLEOTIDE SEQUENCE [LARGE SCALE GENOMIC DNA]</scope>
    <source>
        <strain evidence="4 5">DSM 18704</strain>
    </source>
</reference>
<dbReference type="InterPro" id="IPR036388">
    <property type="entry name" value="WH-like_DNA-bd_sf"/>
</dbReference>
<evidence type="ECO:0000259" key="2">
    <source>
        <dbReference type="Pfam" id="PF02481"/>
    </source>
</evidence>
<dbReference type="Proteomes" id="UP000198356">
    <property type="component" value="Unassembled WGS sequence"/>
</dbReference>
<gene>
    <name evidence="4" type="ORF">SAMN05421770_11129</name>
</gene>
<sequence>MNGNDSREGFAAEEARLAWMALTLTPGMGPTRIHKAMKGLGSPERLFTCSLTELEGLHMPARSAQFIFEGHARTKAEDESKRVAEAGGCFLTPSDAAYPDRLLEIYDPPAVLWIRGDVPLLQRAGIAVVGTRQPSPYGAGMAEMLSRDLTNRGIVILSGMARGVDTAAHKGAIEAGGKTVAVWGTGIDVIYPKENKKLAEQIVATGGTIVSEYPLGTFPAPQNFPIRNRILSGMSVGVLVIEAAEYSGTRITARCAMEQNRDVYAVPGNVTNKNAWGPNTLIKQGAKLTATWEDIWEDLPTHIRLELEDERAAKLGGESKSGEAASLLSEPAAGMSEHERLVFARLRHDEATQLDELMEALEGELGSAEIFTALFELELSGKVRSLPGKNYVKTF</sequence>
<comment type="similarity">
    <text evidence="1">Belongs to the DprA/Smf family.</text>
</comment>
<evidence type="ECO:0000259" key="3">
    <source>
        <dbReference type="Pfam" id="PF17782"/>
    </source>
</evidence>
<dbReference type="InterPro" id="IPR057666">
    <property type="entry name" value="DrpA_SLOG"/>
</dbReference>
<dbReference type="Pfam" id="PF02481">
    <property type="entry name" value="DNA_processg_A"/>
    <property type="match status" value="1"/>
</dbReference>
<dbReference type="PANTHER" id="PTHR43022:SF1">
    <property type="entry name" value="PROTEIN SMF"/>
    <property type="match status" value="1"/>
</dbReference>
<protein>
    <submittedName>
        <fullName evidence="4">DNA processing protein</fullName>
    </submittedName>
</protein>
<dbReference type="Gene3D" id="1.10.10.10">
    <property type="entry name" value="Winged helix-like DNA-binding domain superfamily/Winged helix DNA-binding domain"/>
    <property type="match status" value="1"/>
</dbReference>
<keyword evidence="5" id="KW-1185">Reference proteome</keyword>
<evidence type="ECO:0000313" key="4">
    <source>
        <dbReference type="EMBL" id="SNT39591.1"/>
    </source>
</evidence>
<feature type="domain" description="Smf/DprA SLOG" evidence="2">
    <location>
        <begin position="90"/>
        <end position="299"/>
    </location>
</feature>
<dbReference type="Gene3D" id="3.40.50.450">
    <property type="match status" value="1"/>
</dbReference>
<evidence type="ECO:0000313" key="5">
    <source>
        <dbReference type="Proteomes" id="UP000198356"/>
    </source>
</evidence>